<gene>
    <name evidence="2" type="ORF">LPB301_02220</name>
</gene>
<protein>
    <submittedName>
        <fullName evidence="2">Uncharacterized protein</fullName>
    </submittedName>
</protein>
<sequence length="164" mass="19515">MKLKHIFKIFLIANLVFIYSCDSKKADKTNFIDNSDVVFIELNNGKTEIIRKNYEDGFVFDNWNAYNIANAQLLRMENDEFKISKNRIIYLKKFVNNLSETIPSWLHSSEVEKEIKDVEREFSVLIDELNESTQQIRTNCKELNKEFKDLRKDINERVEDYTNS</sequence>
<organism evidence="2 3">
    <name type="scientific">Polaribacter reichenbachii</name>
    <dbReference type="NCBI Taxonomy" id="996801"/>
    <lineage>
        <taxon>Bacteria</taxon>
        <taxon>Pseudomonadati</taxon>
        <taxon>Bacteroidota</taxon>
        <taxon>Flavobacteriia</taxon>
        <taxon>Flavobacteriales</taxon>
        <taxon>Flavobacteriaceae</taxon>
    </lineage>
</organism>
<keyword evidence="1" id="KW-0175">Coiled coil</keyword>
<dbReference type="Proteomes" id="UP000092612">
    <property type="component" value="Unassembled WGS sequence"/>
</dbReference>
<dbReference type="OrthoDB" id="1144672at2"/>
<evidence type="ECO:0000313" key="2">
    <source>
        <dbReference type="EMBL" id="OBY67484.1"/>
    </source>
</evidence>
<comment type="caution">
    <text evidence="2">The sequence shown here is derived from an EMBL/GenBank/DDBJ whole genome shotgun (WGS) entry which is preliminary data.</text>
</comment>
<dbReference type="EMBL" id="LSFL01000004">
    <property type="protein sequence ID" value="OBY67484.1"/>
    <property type="molecule type" value="Genomic_DNA"/>
</dbReference>
<reference evidence="3" key="1">
    <citation type="submission" date="2016-02" db="EMBL/GenBank/DDBJ databases">
        <title>Paenibacillus sp. LPB0068, isolated from Crassostrea gigas.</title>
        <authorList>
            <person name="Shin S.-K."/>
            <person name="Yi H."/>
        </authorList>
    </citation>
    <scope>NUCLEOTIDE SEQUENCE [LARGE SCALE GENOMIC DNA]</scope>
    <source>
        <strain evidence="3">KCTC 23969</strain>
    </source>
</reference>
<dbReference type="PROSITE" id="PS51257">
    <property type="entry name" value="PROKAR_LIPOPROTEIN"/>
    <property type="match status" value="1"/>
</dbReference>
<dbReference type="KEGG" id="prn:BW723_07270"/>
<accession>A0A1B8U6H9</accession>
<proteinExistence type="predicted"/>
<feature type="coiled-coil region" evidence="1">
    <location>
        <begin position="108"/>
        <end position="164"/>
    </location>
</feature>
<evidence type="ECO:0000313" key="3">
    <source>
        <dbReference type="Proteomes" id="UP000092612"/>
    </source>
</evidence>
<keyword evidence="3" id="KW-1185">Reference proteome</keyword>
<name>A0A1B8U6H9_9FLAO</name>
<dbReference type="RefSeq" id="WP_068356778.1">
    <property type="nucleotide sequence ID" value="NZ_CP019337.1"/>
</dbReference>
<evidence type="ECO:0000256" key="1">
    <source>
        <dbReference type="SAM" id="Coils"/>
    </source>
</evidence>
<dbReference type="AlphaFoldDB" id="A0A1B8U6H9"/>